<dbReference type="PANTHER" id="PTHR43639:SF1">
    <property type="entry name" value="SHORT-CHAIN DEHYDROGENASE_REDUCTASE FAMILY PROTEIN"/>
    <property type="match status" value="1"/>
</dbReference>
<proteinExistence type="inferred from homology"/>
<evidence type="ECO:0000256" key="2">
    <source>
        <dbReference type="ARBA" id="ARBA00023002"/>
    </source>
</evidence>
<dbReference type="Pfam" id="PF13561">
    <property type="entry name" value="adh_short_C2"/>
    <property type="match status" value="1"/>
</dbReference>
<comment type="similarity">
    <text evidence="1">Belongs to the short-chain dehydrogenases/reductases (SDR) family.</text>
</comment>
<evidence type="ECO:0000313" key="4">
    <source>
        <dbReference type="Proteomes" id="UP000231542"/>
    </source>
</evidence>
<keyword evidence="2" id="KW-0560">Oxidoreductase</keyword>
<dbReference type="PRINTS" id="PR00081">
    <property type="entry name" value="GDHRDH"/>
</dbReference>
<dbReference type="InterPro" id="IPR002347">
    <property type="entry name" value="SDR_fam"/>
</dbReference>
<accession>A0A2H0YVM3</accession>
<dbReference type="SUPFAM" id="SSF51735">
    <property type="entry name" value="NAD(P)-binding Rossmann-fold domains"/>
    <property type="match status" value="1"/>
</dbReference>
<protein>
    <recommendedName>
        <fullName evidence="5">Short-chain dehydrogenase</fullName>
    </recommendedName>
</protein>
<dbReference type="Proteomes" id="UP000231542">
    <property type="component" value="Unassembled WGS sequence"/>
</dbReference>
<organism evidence="3 4">
    <name type="scientific">Candidatus Kerfeldbacteria bacterium CG08_land_8_20_14_0_20_40_16</name>
    <dbReference type="NCBI Taxonomy" id="2014244"/>
    <lineage>
        <taxon>Bacteria</taxon>
        <taxon>Candidatus Kerfeldiibacteriota</taxon>
    </lineage>
</organism>
<dbReference type="GO" id="GO:0016491">
    <property type="term" value="F:oxidoreductase activity"/>
    <property type="evidence" value="ECO:0007669"/>
    <property type="project" value="UniProtKB-KW"/>
</dbReference>
<dbReference type="EMBL" id="PEXU01000036">
    <property type="protein sequence ID" value="PIS42548.1"/>
    <property type="molecule type" value="Genomic_DNA"/>
</dbReference>
<evidence type="ECO:0008006" key="5">
    <source>
        <dbReference type="Google" id="ProtNLM"/>
    </source>
</evidence>
<reference evidence="3 4" key="1">
    <citation type="submission" date="2017-09" db="EMBL/GenBank/DDBJ databases">
        <title>Depth-based differentiation of microbial function through sediment-hosted aquifers and enrichment of novel symbionts in the deep terrestrial subsurface.</title>
        <authorList>
            <person name="Probst A.J."/>
            <person name="Ladd B."/>
            <person name="Jarett J.K."/>
            <person name="Geller-Mcgrath D.E."/>
            <person name="Sieber C.M."/>
            <person name="Emerson J.B."/>
            <person name="Anantharaman K."/>
            <person name="Thomas B.C."/>
            <person name="Malmstrom R."/>
            <person name="Stieglmeier M."/>
            <person name="Klingl A."/>
            <person name="Woyke T."/>
            <person name="Ryan C.M."/>
            <person name="Banfield J.F."/>
        </authorList>
    </citation>
    <scope>NUCLEOTIDE SEQUENCE [LARGE SCALE GENOMIC DNA]</scope>
    <source>
        <strain evidence="3">CG08_land_8_20_14_0_20_40_16</strain>
    </source>
</reference>
<dbReference type="Gene3D" id="3.40.50.720">
    <property type="entry name" value="NAD(P)-binding Rossmann-like Domain"/>
    <property type="match status" value="1"/>
</dbReference>
<gene>
    <name evidence="3" type="ORF">COT24_02960</name>
</gene>
<sequence>MNLVAVVTGSSKGIGKAIAIRLAKEGYFVYVTYHTDEVGGHATVNEITKNGGGAILQKLDVTNEDSVSELMKLVEKQFGHLDVLVNNAAFSIDKKMEDSSFDEWKLAMDIKLHGAWLSTKYALPLLIKSENSNMIIISSNADEKPGPEVLSYAIATAATNSFVKAMAAHLPPYGIRVNAIMPGQVRTANWGPLEKDDALWQKFADNNPLKRVATPEDVADAVIIFVNDPHKFLNGNFLYVNGGSHLSSLDG</sequence>
<name>A0A2H0YVM3_9BACT</name>
<dbReference type="CDD" id="cd05233">
    <property type="entry name" value="SDR_c"/>
    <property type="match status" value="1"/>
</dbReference>
<dbReference type="AlphaFoldDB" id="A0A2H0YVM3"/>
<evidence type="ECO:0000256" key="1">
    <source>
        <dbReference type="ARBA" id="ARBA00006484"/>
    </source>
</evidence>
<dbReference type="PANTHER" id="PTHR43639">
    <property type="entry name" value="OXIDOREDUCTASE, SHORT-CHAIN DEHYDROGENASE/REDUCTASE FAMILY (AFU_ORTHOLOGUE AFUA_5G02870)"/>
    <property type="match status" value="1"/>
</dbReference>
<evidence type="ECO:0000313" key="3">
    <source>
        <dbReference type="EMBL" id="PIS42548.1"/>
    </source>
</evidence>
<comment type="caution">
    <text evidence="3">The sequence shown here is derived from an EMBL/GenBank/DDBJ whole genome shotgun (WGS) entry which is preliminary data.</text>
</comment>
<dbReference type="InterPro" id="IPR036291">
    <property type="entry name" value="NAD(P)-bd_dom_sf"/>
</dbReference>
<dbReference type="FunFam" id="3.40.50.720:FF:000084">
    <property type="entry name" value="Short-chain dehydrogenase reductase"/>
    <property type="match status" value="1"/>
</dbReference>